<name>A0A6B8KL15_9HYPH</name>
<keyword evidence="1" id="KW-0547">Nucleotide-binding</keyword>
<sequence length="255" mass="26841">MPTIDLNADLGEGFGAWRMGDDPAMLRVVSSANIACGFHAGDPDIMTDCFARAGQAGVAVGAHVSFPDLAGFGRRVISMSAPQIERCIAYQLGAAQGVAAYAGHRIAFVKAHGALANLAERDREIAEAIARAVATVDSSLILLAIALSEQVAAGERANLRVAHEIFADRAYTRDGRLAPRAQKGAVLHETDKVIERSLRMLAEGGVITRGERLLPTPIDSICVHGDTPRAVEMAGGLRAALEAAGWNIRAFSPPP</sequence>
<dbReference type="KEGG" id="mhey:H2LOC_017245"/>
<evidence type="ECO:0000313" key="2">
    <source>
        <dbReference type="EMBL" id="QGM47293.1"/>
    </source>
</evidence>
<dbReference type="GO" id="GO:0005975">
    <property type="term" value="P:carbohydrate metabolic process"/>
    <property type="evidence" value="ECO:0007669"/>
    <property type="project" value="InterPro"/>
</dbReference>
<keyword evidence="1 2" id="KW-0378">Hydrolase</keyword>
<dbReference type="EMBL" id="CP046052">
    <property type="protein sequence ID" value="QGM47293.1"/>
    <property type="molecule type" value="Genomic_DNA"/>
</dbReference>
<evidence type="ECO:0000256" key="1">
    <source>
        <dbReference type="HAMAP-Rule" id="MF_00691"/>
    </source>
</evidence>
<dbReference type="SUPFAM" id="SSF88713">
    <property type="entry name" value="Glycoside hydrolase/deacetylase"/>
    <property type="match status" value="1"/>
</dbReference>
<dbReference type="RefSeq" id="WP_136497457.1">
    <property type="nucleotide sequence ID" value="NZ_CP046052.1"/>
</dbReference>
<gene>
    <name evidence="1 2" type="primary">pxpA</name>
    <name evidence="2" type="ORF">H2LOC_017245</name>
</gene>
<proteinExistence type="inferred from homology"/>
<dbReference type="PANTHER" id="PTHR30292:SF0">
    <property type="entry name" value="5-OXOPROLINASE SUBUNIT A"/>
    <property type="match status" value="1"/>
</dbReference>
<comment type="function">
    <text evidence="1">Catalyzes the cleavage of 5-oxoproline to form L-glutamate coupled to the hydrolysis of ATP to ADP and inorganic phosphate.</text>
</comment>
<dbReference type="Proteomes" id="UP000309061">
    <property type="component" value="Chromosome"/>
</dbReference>
<dbReference type="EC" id="3.5.2.9" evidence="1"/>
<dbReference type="PANTHER" id="PTHR30292">
    <property type="entry name" value="UNCHARACTERIZED PROTEIN YBGL-RELATED"/>
    <property type="match status" value="1"/>
</dbReference>
<dbReference type="NCBIfam" id="NF003814">
    <property type="entry name" value="PRK05406.1-3"/>
    <property type="match status" value="1"/>
</dbReference>
<dbReference type="InterPro" id="IPR005501">
    <property type="entry name" value="LamB/YcsF/PxpA-like"/>
</dbReference>
<dbReference type="CDD" id="cd10787">
    <property type="entry name" value="LamB_YcsF_like"/>
    <property type="match status" value="1"/>
</dbReference>
<dbReference type="Gene3D" id="3.20.20.370">
    <property type="entry name" value="Glycoside hydrolase/deacetylase"/>
    <property type="match status" value="1"/>
</dbReference>
<keyword evidence="1" id="KW-0067">ATP-binding</keyword>
<protein>
    <recommendedName>
        <fullName evidence="1">5-oxoprolinase subunit A</fullName>
        <shortName evidence="1">5-OPase subunit A</shortName>
        <ecNumber evidence="1">3.5.2.9</ecNumber>
    </recommendedName>
    <alternativeName>
        <fullName evidence="1">5-oxoprolinase (ATP-hydrolyzing) subunit A</fullName>
    </alternativeName>
</protein>
<accession>A0A6B8KL15</accession>
<dbReference type="GO" id="GO:0017168">
    <property type="term" value="F:5-oxoprolinase (ATP-hydrolyzing) activity"/>
    <property type="evidence" value="ECO:0007669"/>
    <property type="project" value="UniProtKB-UniRule"/>
</dbReference>
<comment type="similarity">
    <text evidence="1">Belongs to the LamB/PxpA family.</text>
</comment>
<dbReference type="GO" id="GO:0005524">
    <property type="term" value="F:ATP binding"/>
    <property type="evidence" value="ECO:0007669"/>
    <property type="project" value="UniProtKB-UniRule"/>
</dbReference>
<dbReference type="AlphaFoldDB" id="A0A6B8KL15"/>
<dbReference type="HAMAP" id="MF_00691">
    <property type="entry name" value="PxpA"/>
    <property type="match status" value="1"/>
</dbReference>
<reference evidence="2 3" key="1">
    <citation type="submission" date="2019-11" db="EMBL/GenBank/DDBJ databases">
        <title>The genome sequence of Methylocystis heyeri.</title>
        <authorList>
            <person name="Oshkin I.Y."/>
            <person name="Miroshnikov K."/>
            <person name="Dedysh S.N."/>
        </authorList>
    </citation>
    <scope>NUCLEOTIDE SEQUENCE [LARGE SCALE GENOMIC DNA]</scope>
    <source>
        <strain evidence="2 3">H2</strain>
    </source>
</reference>
<comment type="catalytic activity">
    <reaction evidence="1">
        <text>5-oxo-L-proline + ATP + 2 H2O = L-glutamate + ADP + phosphate + H(+)</text>
        <dbReference type="Rhea" id="RHEA:10348"/>
        <dbReference type="ChEBI" id="CHEBI:15377"/>
        <dbReference type="ChEBI" id="CHEBI:15378"/>
        <dbReference type="ChEBI" id="CHEBI:29985"/>
        <dbReference type="ChEBI" id="CHEBI:30616"/>
        <dbReference type="ChEBI" id="CHEBI:43474"/>
        <dbReference type="ChEBI" id="CHEBI:58402"/>
        <dbReference type="ChEBI" id="CHEBI:456216"/>
        <dbReference type="EC" id="3.5.2.9"/>
    </reaction>
</comment>
<dbReference type="Pfam" id="PF03746">
    <property type="entry name" value="LamB_YcsF"/>
    <property type="match status" value="1"/>
</dbReference>
<evidence type="ECO:0000313" key="3">
    <source>
        <dbReference type="Proteomes" id="UP000309061"/>
    </source>
</evidence>
<dbReference type="OrthoDB" id="9773478at2"/>
<dbReference type="InterPro" id="IPR011330">
    <property type="entry name" value="Glyco_hydro/deAcase_b/a-brl"/>
</dbReference>
<dbReference type="NCBIfam" id="NF003816">
    <property type="entry name" value="PRK05406.1-5"/>
    <property type="match status" value="1"/>
</dbReference>
<keyword evidence="3" id="KW-1185">Reference proteome</keyword>
<organism evidence="2 3">
    <name type="scientific">Methylocystis heyeri</name>
    <dbReference type="NCBI Taxonomy" id="391905"/>
    <lineage>
        <taxon>Bacteria</taxon>
        <taxon>Pseudomonadati</taxon>
        <taxon>Pseudomonadota</taxon>
        <taxon>Alphaproteobacteria</taxon>
        <taxon>Hyphomicrobiales</taxon>
        <taxon>Methylocystaceae</taxon>
        <taxon>Methylocystis</taxon>
    </lineage>
</organism>
<comment type="subunit">
    <text evidence="1">Forms a complex composed of PxpA, PxpB and PxpC.</text>
</comment>